<gene>
    <name evidence="2" type="ORF">MCOO_02950</name>
</gene>
<reference evidence="2 3" key="1">
    <citation type="journal article" date="2019" name="Emerg. Microbes Infect.">
        <title>Comprehensive subspecies identification of 175 nontuberculous mycobacteria species based on 7547 genomic profiles.</title>
        <authorList>
            <person name="Matsumoto Y."/>
            <person name="Kinjo T."/>
            <person name="Motooka D."/>
            <person name="Nabeya D."/>
            <person name="Jung N."/>
            <person name="Uechi K."/>
            <person name="Horii T."/>
            <person name="Iida T."/>
            <person name="Fujita J."/>
            <person name="Nakamura S."/>
        </authorList>
    </citation>
    <scope>NUCLEOTIDE SEQUENCE [LARGE SCALE GENOMIC DNA]</scope>
    <source>
        <strain evidence="2 3">JCM 12404</strain>
    </source>
</reference>
<dbReference type="KEGG" id="mcoo:MCOO_02950"/>
<feature type="region of interest" description="Disordered" evidence="1">
    <location>
        <begin position="1"/>
        <end position="25"/>
    </location>
</feature>
<dbReference type="EMBL" id="AP022569">
    <property type="protein sequence ID" value="BBX44280.1"/>
    <property type="molecule type" value="Genomic_DNA"/>
</dbReference>
<protein>
    <submittedName>
        <fullName evidence="2">Uncharacterized protein</fullName>
    </submittedName>
</protein>
<evidence type="ECO:0000256" key="1">
    <source>
        <dbReference type="SAM" id="MobiDB-lite"/>
    </source>
</evidence>
<name>A0A7I7KQ45_9MYCO</name>
<organism evidence="2 3">
    <name type="scientific">Mycobacterium cookii</name>
    <dbReference type="NCBI Taxonomy" id="1775"/>
    <lineage>
        <taxon>Bacteria</taxon>
        <taxon>Bacillati</taxon>
        <taxon>Actinomycetota</taxon>
        <taxon>Actinomycetes</taxon>
        <taxon>Mycobacteriales</taxon>
        <taxon>Mycobacteriaceae</taxon>
        <taxon>Mycobacterium</taxon>
    </lineage>
</organism>
<dbReference type="Proteomes" id="UP000465866">
    <property type="component" value="Chromosome"/>
</dbReference>
<proteinExistence type="predicted"/>
<dbReference type="AlphaFoldDB" id="A0A7I7KQ45"/>
<keyword evidence="3" id="KW-1185">Reference proteome</keyword>
<evidence type="ECO:0000313" key="3">
    <source>
        <dbReference type="Proteomes" id="UP000465866"/>
    </source>
</evidence>
<sequence length="158" mass="18385">MSATSGTVERMSDKVPNSHPALEKYVKGRYDEPELPGDYGRVHAVFDAEPDTPPKKKPSYFECGSTDAACGARVRVILPMTFDLCEDNACARCVELARIWQRDPDECMRLIQSRHDRWRAREDQRRERDEMLDALAKFHRDQERDLERKTKPQRDFGI</sequence>
<accession>A0A7I7KQ45</accession>
<evidence type="ECO:0000313" key="2">
    <source>
        <dbReference type="EMBL" id="BBX44280.1"/>
    </source>
</evidence>